<sequence>MMGSLAKVNAEMLLLVAAIMPHVDWLDQGGVRGVLRRRLWQSCSDAATCSSAWAAPGRTGGAGY</sequence>
<reference evidence="1 2" key="1">
    <citation type="journal article" date="2018" name="Nat. Biotechnol.">
        <title>A standardized bacterial taxonomy based on genome phylogeny substantially revises the tree of life.</title>
        <authorList>
            <person name="Parks D.H."/>
            <person name="Chuvochina M."/>
            <person name="Waite D.W."/>
            <person name="Rinke C."/>
            <person name="Skarshewski A."/>
            <person name="Chaumeil P.A."/>
            <person name="Hugenholtz P."/>
        </authorList>
    </citation>
    <scope>NUCLEOTIDE SEQUENCE [LARGE SCALE GENOMIC DNA]</scope>
    <source>
        <strain evidence="1">UBA10707</strain>
    </source>
</reference>
<organism evidence="1 2">
    <name type="scientific">Advenella kashmirensis</name>
    <dbReference type="NCBI Taxonomy" id="310575"/>
    <lineage>
        <taxon>Bacteria</taxon>
        <taxon>Pseudomonadati</taxon>
        <taxon>Pseudomonadota</taxon>
        <taxon>Betaproteobacteria</taxon>
        <taxon>Burkholderiales</taxon>
        <taxon>Alcaligenaceae</taxon>
    </lineage>
</organism>
<protein>
    <submittedName>
        <fullName evidence="1">Uncharacterized protein</fullName>
    </submittedName>
</protein>
<dbReference type="AlphaFoldDB" id="A0A356LGW8"/>
<comment type="caution">
    <text evidence="1">The sequence shown here is derived from an EMBL/GenBank/DDBJ whole genome shotgun (WGS) entry which is preliminary data.</text>
</comment>
<proteinExistence type="predicted"/>
<evidence type="ECO:0000313" key="1">
    <source>
        <dbReference type="EMBL" id="HBP29745.1"/>
    </source>
</evidence>
<name>A0A356LGW8_9BURK</name>
<dbReference type="Proteomes" id="UP000264036">
    <property type="component" value="Unassembled WGS sequence"/>
</dbReference>
<gene>
    <name evidence="1" type="ORF">DD666_10055</name>
</gene>
<accession>A0A356LGW8</accession>
<dbReference type="EMBL" id="DOEK01000027">
    <property type="protein sequence ID" value="HBP29745.1"/>
    <property type="molecule type" value="Genomic_DNA"/>
</dbReference>
<evidence type="ECO:0000313" key="2">
    <source>
        <dbReference type="Proteomes" id="UP000264036"/>
    </source>
</evidence>